<dbReference type="EMBL" id="AP022227">
    <property type="protein sequence ID" value="BBT39473.1"/>
    <property type="molecule type" value="Genomic_DNA"/>
</dbReference>
<name>A0A6S5EK88_PSEPU</name>
<dbReference type="RefSeq" id="WP_043211409.1">
    <property type="nucleotide sequence ID" value="NZ_AP022055.1"/>
</dbReference>
<accession>A0A6S5EK88</accession>
<protein>
    <submittedName>
        <fullName evidence="1">Uncharacterized protein</fullName>
    </submittedName>
</protein>
<sequence length="66" mass="7319">MHKPVWAQARLYSAGSETLPQTGVDSEIFCSGDGGFYTGPRYNFGNIHEIKRFWQSVGIDAADKPL</sequence>
<proteinExistence type="predicted"/>
<evidence type="ECO:0000313" key="1">
    <source>
        <dbReference type="EMBL" id="BBT39473.1"/>
    </source>
</evidence>
<gene>
    <name evidence="1" type="ORF">WP8W18C01_18140</name>
</gene>
<dbReference type="GeneID" id="93543388"/>
<dbReference type="Proteomes" id="UP000515680">
    <property type="component" value="Chromosome"/>
</dbReference>
<evidence type="ECO:0000313" key="2">
    <source>
        <dbReference type="Proteomes" id="UP000515680"/>
    </source>
</evidence>
<organism evidence="1 2">
    <name type="scientific">Pseudomonas putida</name>
    <name type="common">Arthrobacter siderocapsulatus</name>
    <dbReference type="NCBI Taxonomy" id="303"/>
    <lineage>
        <taxon>Bacteria</taxon>
        <taxon>Pseudomonadati</taxon>
        <taxon>Pseudomonadota</taxon>
        <taxon>Gammaproteobacteria</taxon>
        <taxon>Pseudomonadales</taxon>
        <taxon>Pseudomonadaceae</taxon>
        <taxon>Pseudomonas</taxon>
    </lineage>
</organism>
<reference evidence="1 2" key="1">
    <citation type="submission" date="2019-12" db="EMBL/GenBank/DDBJ databases">
        <title>complete genome sequences of Pseudomonas putida str. WP8-W18-CRE-01 isolated from wastewater treatment plant effluent.</title>
        <authorList>
            <person name="Sekizuka T."/>
            <person name="Itokawa K."/>
            <person name="Yatsu K."/>
            <person name="Inamine Y."/>
            <person name="Kuroda M."/>
        </authorList>
    </citation>
    <scope>NUCLEOTIDE SEQUENCE [LARGE SCALE GENOMIC DNA]</scope>
    <source>
        <strain evidence="1 2">WP8-W18-CRE-01</strain>
    </source>
</reference>
<dbReference type="AlphaFoldDB" id="A0A6S5EK88"/>